<evidence type="ECO:0000313" key="4">
    <source>
        <dbReference type="EMBL" id="KAL3625603.1"/>
    </source>
</evidence>
<dbReference type="InterPro" id="IPR002156">
    <property type="entry name" value="RNaseH_domain"/>
</dbReference>
<dbReference type="Proteomes" id="UP001632038">
    <property type="component" value="Unassembled WGS sequence"/>
</dbReference>
<dbReference type="PANTHER" id="PTHR47723">
    <property type="entry name" value="OS05G0353850 PROTEIN"/>
    <property type="match status" value="1"/>
</dbReference>
<protein>
    <recommendedName>
        <fullName evidence="3">RNase H type-1 domain-containing protein</fullName>
    </recommendedName>
</protein>
<dbReference type="InterPro" id="IPR012337">
    <property type="entry name" value="RNaseH-like_sf"/>
</dbReference>
<evidence type="ECO:0000313" key="5">
    <source>
        <dbReference type="Proteomes" id="UP001632038"/>
    </source>
</evidence>
<dbReference type="PANTHER" id="PTHR47723:SF19">
    <property type="entry name" value="POLYNUCLEOTIDYL TRANSFERASE, RIBONUCLEASE H-LIKE SUPERFAMILY PROTEIN"/>
    <property type="match status" value="1"/>
</dbReference>
<feature type="region of interest" description="Disordered" evidence="1">
    <location>
        <begin position="15"/>
        <end position="45"/>
    </location>
</feature>
<dbReference type="SUPFAM" id="SSF53098">
    <property type="entry name" value="Ribonuclease H-like"/>
    <property type="match status" value="1"/>
</dbReference>
<dbReference type="EMBL" id="JAVIJP010000050">
    <property type="protein sequence ID" value="KAL3625603.1"/>
    <property type="molecule type" value="Genomic_DNA"/>
</dbReference>
<accession>A0ABD3C720</accession>
<organism evidence="4 5">
    <name type="scientific">Castilleja foliolosa</name>
    <dbReference type="NCBI Taxonomy" id="1961234"/>
    <lineage>
        <taxon>Eukaryota</taxon>
        <taxon>Viridiplantae</taxon>
        <taxon>Streptophyta</taxon>
        <taxon>Embryophyta</taxon>
        <taxon>Tracheophyta</taxon>
        <taxon>Spermatophyta</taxon>
        <taxon>Magnoliopsida</taxon>
        <taxon>eudicotyledons</taxon>
        <taxon>Gunneridae</taxon>
        <taxon>Pentapetalae</taxon>
        <taxon>asterids</taxon>
        <taxon>lamiids</taxon>
        <taxon>Lamiales</taxon>
        <taxon>Orobanchaceae</taxon>
        <taxon>Pedicularideae</taxon>
        <taxon>Castillejinae</taxon>
        <taxon>Castilleja</taxon>
    </lineage>
</organism>
<evidence type="ECO:0000259" key="3">
    <source>
        <dbReference type="Pfam" id="PF13456"/>
    </source>
</evidence>
<feature type="compositionally biased region" description="Basic and acidic residues" evidence="1">
    <location>
        <begin position="33"/>
        <end position="45"/>
    </location>
</feature>
<gene>
    <name evidence="4" type="ORF">CASFOL_030548</name>
</gene>
<name>A0ABD3C720_9LAMI</name>
<dbReference type="InterPro" id="IPR044730">
    <property type="entry name" value="RNase_H-like_dom_plant"/>
</dbReference>
<keyword evidence="5" id="KW-1185">Reference proteome</keyword>
<keyword evidence="2" id="KW-0812">Transmembrane</keyword>
<dbReference type="CDD" id="cd06222">
    <property type="entry name" value="RNase_H_like"/>
    <property type="match status" value="1"/>
</dbReference>
<dbReference type="InterPro" id="IPR036397">
    <property type="entry name" value="RNaseH_sf"/>
</dbReference>
<dbReference type="InterPro" id="IPR053151">
    <property type="entry name" value="RNase_H-like"/>
</dbReference>
<evidence type="ECO:0000256" key="2">
    <source>
        <dbReference type="SAM" id="Phobius"/>
    </source>
</evidence>
<keyword evidence="2" id="KW-0472">Membrane</keyword>
<dbReference type="Pfam" id="PF13456">
    <property type="entry name" value="RVT_3"/>
    <property type="match status" value="1"/>
</dbReference>
<feature type="transmembrane region" description="Helical" evidence="2">
    <location>
        <begin position="350"/>
        <end position="367"/>
    </location>
</feature>
<sequence>MKYLLGAVLREEQGPISVAPPMNNGRGGGNKQWRREEDRLASEQARAKAAEVAQQSPTVHDINKASKHGLSSVANGADEPWKEYGLTLKPCWQKPAMEETNESKISDAVVVARYLKTILVIPEIRGSNTHDYWTKWEKPQAGTYKLNVDGSYKDNQSTARGILRNEDGLPVFSFWGKVLSTDPETTEVEAINLGLDHCYLRGISNFELETDSMAAAKAFYGNSSNLHLTYRTRRHRNQHTKIKIILREQNSVADLLAKWARIHGDGFADVITSSPLRLNSEFIMIDWVFRHTEKESNGFKITGPGVLNRLFQVIFWILESGYFLGLLPDQERKKTHLATRGTNFDWDQKWAYWNWASLISFMGYFVFRFWIGFFTVYDCNLFCLLLYDITGVLFSSCKARNVFHEAYFSVTYFVYCSTSL</sequence>
<dbReference type="AlphaFoldDB" id="A0ABD3C720"/>
<proteinExistence type="predicted"/>
<dbReference type="Gene3D" id="3.30.420.10">
    <property type="entry name" value="Ribonuclease H-like superfamily/Ribonuclease H"/>
    <property type="match status" value="1"/>
</dbReference>
<keyword evidence="2" id="KW-1133">Transmembrane helix</keyword>
<feature type="domain" description="RNase H type-1" evidence="3">
    <location>
        <begin position="147"/>
        <end position="260"/>
    </location>
</feature>
<feature type="transmembrane region" description="Helical" evidence="2">
    <location>
        <begin position="310"/>
        <end position="329"/>
    </location>
</feature>
<reference evidence="5" key="1">
    <citation type="journal article" date="2024" name="IScience">
        <title>Strigolactones Initiate the Formation of Haustorium-like Structures in Castilleja.</title>
        <authorList>
            <person name="Buerger M."/>
            <person name="Peterson D."/>
            <person name="Chory J."/>
        </authorList>
    </citation>
    <scope>NUCLEOTIDE SEQUENCE [LARGE SCALE GENOMIC DNA]</scope>
</reference>
<comment type="caution">
    <text evidence="4">The sequence shown here is derived from an EMBL/GenBank/DDBJ whole genome shotgun (WGS) entry which is preliminary data.</text>
</comment>
<evidence type="ECO:0000256" key="1">
    <source>
        <dbReference type="SAM" id="MobiDB-lite"/>
    </source>
</evidence>